<keyword evidence="7" id="KW-1185">Reference proteome</keyword>
<dbReference type="Gene3D" id="2.40.30.10">
    <property type="entry name" value="Translation factors"/>
    <property type="match status" value="1"/>
</dbReference>
<dbReference type="EMBL" id="JAQGEF010000026">
    <property type="protein sequence ID" value="MDA3616262.1"/>
    <property type="molecule type" value="Genomic_DNA"/>
</dbReference>
<dbReference type="InterPro" id="IPR036188">
    <property type="entry name" value="FAD/NAD-bd_sf"/>
</dbReference>
<comment type="caution">
    <text evidence="6">The sequence shown here is derived from an EMBL/GenBank/DDBJ whole genome shotgun (WGS) entry which is preliminary data.</text>
</comment>
<evidence type="ECO:0000259" key="4">
    <source>
        <dbReference type="Pfam" id="PF03486"/>
    </source>
</evidence>
<dbReference type="SUPFAM" id="SSF51905">
    <property type="entry name" value="FAD/NAD(P)-binding domain"/>
    <property type="match status" value="1"/>
</dbReference>
<evidence type="ECO:0000256" key="1">
    <source>
        <dbReference type="ARBA" id="ARBA00001974"/>
    </source>
</evidence>
<dbReference type="InterPro" id="IPR022460">
    <property type="entry name" value="Flavoprotein_PP4765"/>
</dbReference>
<name>A0ABT4UN57_9BACT</name>
<keyword evidence="2" id="KW-0285">Flavoprotein</keyword>
<dbReference type="PANTHER" id="PTHR42887">
    <property type="entry name" value="OS12G0638800 PROTEIN"/>
    <property type="match status" value="1"/>
</dbReference>
<dbReference type="InterPro" id="IPR055178">
    <property type="entry name" value="RsdA/BaiN/AoA(So)-like_dom"/>
</dbReference>
<dbReference type="InterPro" id="IPR057661">
    <property type="entry name" value="RsdA/BaiN/AoA(So)_Rossmann"/>
</dbReference>
<evidence type="ECO:0000256" key="3">
    <source>
        <dbReference type="ARBA" id="ARBA00022827"/>
    </source>
</evidence>
<dbReference type="Gene3D" id="3.50.50.60">
    <property type="entry name" value="FAD/NAD(P)-binding domain"/>
    <property type="match status" value="1"/>
</dbReference>
<evidence type="ECO:0000313" key="6">
    <source>
        <dbReference type="EMBL" id="MDA3616262.1"/>
    </source>
</evidence>
<organism evidence="6 7">
    <name type="scientific">Polluticaenibacter yanchengensis</name>
    <dbReference type="NCBI Taxonomy" id="3014562"/>
    <lineage>
        <taxon>Bacteria</taxon>
        <taxon>Pseudomonadati</taxon>
        <taxon>Bacteroidota</taxon>
        <taxon>Chitinophagia</taxon>
        <taxon>Chitinophagales</taxon>
        <taxon>Chitinophagaceae</taxon>
        <taxon>Polluticaenibacter</taxon>
    </lineage>
</organism>
<accession>A0ABT4UN57</accession>
<dbReference type="InterPro" id="IPR023166">
    <property type="entry name" value="BaiN-like_dom_sf"/>
</dbReference>
<reference evidence="6 7" key="1">
    <citation type="submission" date="2022-12" db="EMBL/GenBank/DDBJ databases">
        <title>Chitinophagaceae gen. sp. nov., a new member of the family Chitinophagaceae, isolated from soil in a chemical factory.</title>
        <authorList>
            <person name="Ke Z."/>
        </authorList>
    </citation>
    <scope>NUCLEOTIDE SEQUENCE [LARGE SCALE GENOMIC DNA]</scope>
    <source>
        <strain evidence="6 7">LY-5</strain>
    </source>
</reference>
<dbReference type="RefSeq" id="WP_407032592.1">
    <property type="nucleotide sequence ID" value="NZ_JAQGEF010000026.1"/>
</dbReference>
<feature type="domain" description="RsdA/BaiN/AoA(So)-like insert" evidence="5">
    <location>
        <begin position="192"/>
        <end position="277"/>
    </location>
</feature>
<dbReference type="Gene3D" id="1.10.8.260">
    <property type="entry name" value="HI0933 insert domain-like"/>
    <property type="match status" value="1"/>
</dbReference>
<evidence type="ECO:0000256" key="2">
    <source>
        <dbReference type="ARBA" id="ARBA00022630"/>
    </source>
</evidence>
<dbReference type="SUPFAM" id="SSF160996">
    <property type="entry name" value="HI0933 insert domain-like"/>
    <property type="match status" value="1"/>
</dbReference>
<evidence type="ECO:0000313" key="7">
    <source>
        <dbReference type="Proteomes" id="UP001210231"/>
    </source>
</evidence>
<dbReference type="PANTHER" id="PTHR42887:SF1">
    <property type="entry name" value="BLR3961 PROTEIN"/>
    <property type="match status" value="1"/>
</dbReference>
<dbReference type="Pfam" id="PF22780">
    <property type="entry name" value="HI0933_like_1st"/>
    <property type="match status" value="1"/>
</dbReference>
<comment type="cofactor">
    <cofactor evidence="1">
        <name>FAD</name>
        <dbReference type="ChEBI" id="CHEBI:57692"/>
    </cofactor>
</comment>
<evidence type="ECO:0000259" key="5">
    <source>
        <dbReference type="Pfam" id="PF22780"/>
    </source>
</evidence>
<feature type="domain" description="RsdA/BaiN/AoA(So)-like Rossmann fold-like" evidence="4">
    <location>
        <begin position="6"/>
        <end position="383"/>
    </location>
</feature>
<gene>
    <name evidence="6" type="ORF">O3P16_15705</name>
</gene>
<dbReference type="NCBIfam" id="TIGR00275">
    <property type="entry name" value="aminoacetone oxidase family FAD-binding enzyme"/>
    <property type="match status" value="1"/>
</dbReference>
<dbReference type="Pfam" id="PF03486">
    <property type="entry name" value="HI0933_like"/>
    <property type="match status" value="1"/>
</dbReference>
<dbReference type="Proteomes" id="UP001210231">
    <property type="component" value="Unassembled WGS sequence"/>
</dbReference>
<proteinExistence type="predicted"/>
<dbReference type="InterPro" id="IPR004792">
    <property type="entry name" value="BaiN-like"/>
</dbReference>
<keyword evidence="3" id="KW-0274">FAD</keyword>
<dbReference type="NCBIfam" id="TIGR03862">
    <property type="entry name" value="flavo_PP4765"/>
    <property type="match status" value="1"/>
</dbReference>
<sequence length="394" mass="43439">MAILPIVLVGLGPANLAAAYALAKHGFKVNIYEQKKAGARKFLVAGHGGFNLTHAENISLFITRYSNPFIGSIVEQYPNTFLTDWLSEIGIPTFEGSSGKVFPEKGIKPIQVLQKILDTLEQSGVQIFYSHRMTDFTNEEVHFENTESKSIPVKYHKLILGLGGASWPQTGADAKWIDLFKKKNIAVTDLEPANSGFNVSGLPEQLNGTILKNVTAKFGEYAKQGDVVLTTYGIEGAPIYYLNRFIRKQGIPGFLHLDLKPQQSVENILSALKKAKNISEALRQLKLSPAAITLLKLLDKSTFINPGLLGSIIKNYPVKIEAFRPLEEVISTAGGVEWHELNPDLSLKKFSNVHCIGEMLDWEAPTGGYLLQACFSTGFYTGNNIVNDESLKKR</sequence>
<protein>
    <submittedName>
        <fullName evidence="6">TIGR03862 family flavoprotein</fullName>
    </submittedName>
</protein>